<accession>A0A8B8KW35</accession>
<dbReference type="EC" id="3.4.19.12" evidence="8"/>
<dbReference type="PANTHER" id="PTHR24006:SF747">
    <property type="entry name" value="UBIQUITIN CARBOXYL-TERMINAL HYDROLASE 20"/>
    <property type="match status" value="1"/>
</dbReference>
<comment type="similarity">
    <text evidence="2 8">Belongs to the peptidase C19 family.</text>
</comment>
<dbReference type="Proteomes" id="UP000694853">
    <property type="component" value="Unplaced"/>
</dbReference>
<dbReference type="InterPro" id="IPR028889">
    <property type="entry name" value="USP"/>
</dbReference>
<evidence type="ECO:0000259" key="10">
    <source>
        <dbReference type="PROSITE" id="PS50235"/>
    </source>
</evidence>
<keyword evidence="11" id="KW-1185">Reference proteome</keyword>
<dbReference type="KEGG" id="aprc:113859538"/>
<name>A0A8B8KW35_ABRPR</name>
<proteinExistence type="inferred from homology"/>
<evidence type="ECO:0000256" key="2">
    <source>
        <dbReference type="ARBA" id="ARBA00009085"/>
    </source>
</evidence>
<feature type="compositionally biased region" description="Low complexity" evidence="9">
    <location>
        <begin position="19"/>
        <end position="32"/>
    </location>
</feature>
<dbReference type="GO" id="GO:0006508">
    <property type="term" value="P:proteolysis"/>
    <property type="evidence" value="ECO:0007669"/>
    <property type="project" value="UniProtKB-KW"/>
</dbReference>
<evidence type="ECO:0000313" key="12">
    <source>
        <dbReference type="RefSeq" id="XP_027348085.1"/>
    </source>
</evidence>
<dbReference type="GO" id="GO:0005634">
    <property type="term" value="C:nucleus"/>
    <property type="evidence" value="ECO:0007669"/>
    <property type="project" value="TreeGrafter"/>
</dbReference>
<evidence type="ECO:0000313" key="11">
    <source>
        <dbReference type="Proteomes" id="UP000694853"/>
    </source>
</evidence>
<reference evidence="12" key="2">
    <citation type="submission" date="2025-08" db="UniProtKB">
        <authorList>
            <consortium name="RefSeq"/>
        </authorList>
    </citation>
    <scope>IDENTIFICATION</scope>
    <source>
        <tissue evidence="12">Young leaves</tissue>
    </source>
</reference>
<organism evidence="11 12">
    <name type="scientific">Abrus precatorius</name>
    <name type="common">Indian licorice</name>
    <name type="synonym">Glycine abrus</name>
    <dbReference type="NCBI Taxonomy" id="3816"/>
    <lineage>
        <taxon>Eukaryota</taxon>
        <taxon>Viridiplantae</taxon>
        <taxon>Streptophyta</taxon>
        <taxon>Embryophyta</taxon>
        <taxon>Tracheophyta</taxon>
        <taxon>Spermatophyta</taxon>
        <taxon>Magnoliopsida</taxon>
        <taxon>eudicotyledons</taxon>
        <taxon>Gunneridae</taxon>
        <taxon>Pentapetalae</taxon>
        <taxon>rosids</taxon>
        <taxon>fabids</taxon>
        <taxon>Fabales</taxon>
        <taxon>Fabaceae</taxon>
        <taxon>Papilionoideae</taxon>
        <taxon>50 kb inversion clade</taxon>
        <taxon>NPAAA clade</taxon>
        <taxon>indigoferoid/millettioid clade</taxon>
        <taxon>Abreae</taxon>
        <taxon>Abrus</taxon>
    </lineage>
</organism>
<dbReference type="InterPro" id="IPR018200">
    <property type="entry name" value="USP_CS"/>
</dbReference>
<reference evidence="11" key="1">
    <citation type="journal article" date="2019" name="Toxins">
        <title>Detection of Abrin-Like and Prepropulchellin-Like Toxin Genes and Transcripts Using Whole Genome Sequencing and Full-Length Transcript Sequencing of Abrus precatorius.</title>
        <authorList>
            <person name="Hovde B.T."/>
            <person name="Daligault H.E."/>
            <person name="Hanschen E.R."/>
            <person name="Kunde Y.A."/>
            <person name="Johnson M.B."/>
            <person name="Starkenburg S.R."/>
            <person name="Johnson S.L."/>
        </authorList>
    </citation>
    <scope>NUCLEOTIDE SEQUENCE [LARGE SCALE GENOMIC DNA]</scope>
</reference>
<dbReference type="FunFam" id="3.90.70.10:FF:000116">
    <property type="entry name" value="Ubiquitin carboxyl-terminal hydrolase 20"/>
    <property type="match status" value="1"/>
</dbReference>
<dbReference type="InterPro" id="IPR038765">
    <property type="entry name" value="Papain-like_cys_pep_sf"/>
</dbReference>
<keyword evidence="4 8" id="KW-0833">Ubl conjugation pathway</keyword>
<dbReference type="GeneID" id="113859538"/>
<dbReference type="RefSeq" id="XP_027348085.1">
    <property type="nucleotide sequence ID" value="XM_027492284.1"/>
</dbReference>
<comment type="catalytic activity">
    <reaction evidence="1 8">
        <text>Thiol-dependent hydrolysis of ester, thioester, amide, peptide and isopeptide bonds formed by the C-terminal Gly of ubiquitin (a 76-residue protein attached to proteins as an intracellular targeting signal).</text>
        <dbReference type="EC" id="3.4.19.12"/>
    </reaction>
</comment>
<keyword evidence="5 8" id="KW-0378">Hydrolase</keyword>
<evidence type="ECO:0000256" key="6">
    <source>
        <dbReference type="ARBA" id="ARBA00022807"/>
    </source>
</evidence>
<feature type="compositionally biased region" description="Pro residues" evidence="9">
    <location>
        <begin position="68"/>
        <end position="84"/>
    </location>
</feature>
<gene>
    <name evidence="12" type="primary">LOC113859538</name>
</gene>
<dbReference type="InterPro" id="IPR001394">
    <property type="entry name" value="Peptidase_C19_UCH"/>
</dbReference>
<dbReference type="SUPFAM" id="SSF54001">
    <property type="entry name" value="Cysteine proteinases"/>
    <property type="match status" value="1"/>
</dbReference>
<keyword evidence="3 8" id="KW-0645">Protease</keyword>
<dbReference type="GO" id="GO:0016579">
    <property type="term" value="P:protein deubiquitination"/>
    <property type="evidence" value="ECO:0007669"/>
    <property type="project" value="InterPro"/>
</dbReference>
<keyword evidence="6 8" id="KW-0788">Thiol protease</keyword>
<feature type="region of interest" description="Disordered" evidence="9">
    <location>
        <begin position="1"/>
        <end position="125"/>
    </location>
</feature>
<dbReference type="PANTHER" id="PTHR24006">
    <property type="entry name" value="UBIQUITIN CARBOXYL-TERMINAL HYDROLASE"/>
    <property type="match status" value="1"/>
</dbReference>
<evidence type="ECO:0000256" key="4">
    <source>
        <dbReference type="ARBA" id="ARBA00022786"/>
    </source>
</evidence>
<sequence>MPGFHPRKRITPESPTPPVRRSSPSTPQGSPGSPLPPPARNDTVSPLPEQVIHDSLSSSTLARTHPMLSPPPGFLFPPSSPLITPPLRNKDKDPYFSSASSSSSPNKFKPPQYPQPTSAPPISNEDDYIALSNLETLNSPTDDDVSLHALFVEVSLKPVFPPTIDHANAPSSPSAKLGAGLDNLGNTCFMSSILQCFTHTVPLIQGLRSCTHACGEDGFCGLCALREHIELSLASSGSSIAPTRLVDKLTYFSPSFRRGEQQDAHEFMQCVLNKLRSCFPYRDDNLVENIFGSRLISNLRCCNCGYSSDTYEPVLDVSLGIENMNTLQLALESFTKVEKINENFKCDACGEELSTEKRLLLDQTPLVAAFHLKRFKRDGSSVKKISGHVQFTLQLDLLPYISGNGNNNDVPLQYDLYAVLVHLGYSLNSGHYFCFVRSDPDKWHKMNDAKVTSVSGDSVLSQEAYILFYAREGTPWFSSIMEGEKSDPKSFADHRPDSGDEGYYDDPFDLYDDLVSDIEEFDSSKSSIEYYCCHGLKSCSAHIKKLQVVLMTIPELSLKIPPIWLDSLTDLAIYSSSLILSAHERVNCVPLKTGISHPPIYMPHLGLPHKGSSSYCINCDFVGD</sequence>
<evidence type="ECO:0000256" key="3">
    <source>
        <dbReference type="ARBA" id="ARBA00022670"/>
    </source>
</evidence>
<evidence type="ECO:0000256" key="5">
    <source>
        <dbReference type="ARBA" id="ARBA00022801"/>
    </source>
</evidence>
<evidence type="ECO:0000256" key="9">
    <source>
        <dbReference type="SAM" id="MobiDB-lite"/>
    </source>
</evidence>
<dbReference type="Pfam" id="PF00443">
    <property type="entry name" value="UCH"/>
    <property type="match status" value="1"/>
</dbReference>
<evidence type="ECO:0000256" key="1">
    <source>
        <dbReference type="ARBA" id="ARBA00000707"/>
    </source>
</evidence>
<dbReference type="InterPro" id="IPR050164">
    <property type="entry name" value="Peptidase_C19"/>
</dbReference>
<evidence type="ECO:0000256" key="7">
    <source>
        <dbReference type="ARBA" id="ARBA00037450"/>
    </source>
</evidence>
<feature type="domain" description="USP" evidence="10">
    <location>
        <begin position="179"/>
        <end position="472"/>
    </location>
</feature>
<dbReference type="Gene3D" id="3.90.70.10">
    <property type="entry name" value="Cysteine proteinases"/>
    <property type="match status" value="1"/>
</dbReference>
<dbReference type="AlphaFoldDB" id="A0A8B8KW35"/>
<dbReference type="PROSITE" id="PS00972">
    <property type="entry name" value="USP_1"/>
    <property type="match status" value="1"/>
</dbReference>
<evidence type="ECO:0000256" key="8">
    <source>
        <dbReference type="RuleBase" id="RU366025"/>
    </source>
</evidence>
<dbReference type="GO" id="GO:0004843">
    <property type="term" value="F:cysteine-type deubiquitinase activity"/>
    <property type="evidence" value="ECO:0007669"/>
    <property type="project" value="UniProtKB-UniRule"/>
</dbReference>
<dbReference type="PROSITE" id="PS50235">
    <property type="entry name" value="USP_3"/>
    <property type="match status" value="1"/>
</dbReference>
<dbReference type="OrthoDB" id="420187at2759"/>
<comment type="function">
    <text evidence="7 8">Recognizes and hydrolyzes the peptide bond at the C-terminal Gly of ubiquitin. Involved in the processing of poly-ubiquitin precursors as well as that of ubiquitinated proteins.</text>
</comment>
<protein>
    <recommendedName>
        <fullName evidence="8">Ubiquitin carboxyl-terminal hydrolase</fullName>
        <ecNumber evidence="8">3.4.19.12</ecNumber>
    </recommendedName>
</protein>
<dbReference type="GO" id="GO:0005829">
    <property type="term" value="C:cytosol"/>
    <property type="evidence" value="ECO:0007669"/>
    <property type="project" value="TreeGrafter"/>
</dbReference>
<dbReference type="PROSITE" id="PS00973">
    <property type="entry name" value="USP_2"/>
    <property type="match status" value="1"/>
</dbReference>